<sequence>MSYEEFLEFRKQLRSSLEKLKRDPYRYPRFNTDYSIQVQRERKQEEKPIYAEKWQIGERIEGLSSDERCCIAARFRHGFVRCNRKRSQRILTPLLERMAVLKKLNIAISDEASHKGICLFHWRLIKYGRPGIPMKEEEVKNWDACESRLEQAERDDEIESDDAASGSSSSSEQNSEDEEGNGEVNQGPSFKDVLDWRQVDLKKVKAVPSHNGEKEQQQDSDDDDNNGLSTLSAASLRRYRKFFMIPTKASASKHAMLEGVENHFESLPVQANDTIAYFIYTAKNRMNTVE</sequence>
<dbReference type="PANTHER" id="PTHR13286">
    <property type="entry name" value="SAP30"/>
    <property type="match status" value="1"/>
</dbReference>
<dbReference type="InterPro" id="IPR038291">
    <property type="entry name" value="SAP30_C_sf"/>
</dbReference>
<evidence type="ECO:0000259" key="8">
    <source>
        <dbReference type="Pfam" id="PF13867"/>
    </source>
</evidence>
<feature type="region of interest" description="Disordered" evidence="7">
    <location>
        <begin position="150"/>
        <end position="189"/>
    </location>
</feature>
<name>A0AAN8IJD1_TRICO</name>
<dbReference type="Gene3D" id="6.10.160.20">
    <property type="match status" value="1"/>
</dbReference>
<dbReference type="GO" id="GO:0006355">
    <property type="term" value="P:regulation of DNA-templated transcription"/>
    <property type="evidence" value="ECO:0007669"/>
    <property type="project" value="TreeGrafter"/>
</dbReference>
<gene>
    <name evidence="9" type="ORF">GCK32_010521</name>
</gene>
<protein>
    <recommendedName>
        <fullName evidence="8">Histone deacetylase complex subunit SAP30 Sin3 binding domain-containing protein</fullName>
    </recommendedName>
</protein>
<proteinExistence type="inferred from homology"/>
<keyword evidence="5" id="KW-0804">Transcription</keyword>
<comment type="similarity">
    <text evidence="2">Belongs to the SAP30 family.</text>
</comment>
<evidence type="ECO:0000256" key="2">
    <source>
        <dbReference type="ARBA" id="ARBA00006283"/>
    </source>
</evidence>
<keyword evidence="10" id="KW-1185">Reference proteome</keyword>
<keyword evidence="3" id="KW-0678">Repressor</keyword>
<evidence type="ECO:0000256" key="3">
    <source>
        <dbReference type="ARBA" id="ARBA00022491"/>
    </source>
</evidence>
<dbReference type="EMBL" id="WIXE01017733">
    <property type="protein sequence ID" value="KAK5971477.1"/>
    <property type="molecule type" value="Genomic_DNA"/>
</dbReference>
<evidence type="ECO:0000256" key="7">
    <source>
        <dbReference type="SAM" id="MobiDB-lite"/>
    </source>
</evidence>
<dbReference type="Proteomes" id="UP001331761">
    <property type="component" value="Unassembled WGS sequence"/>
</dbReference>
<evidence type="ECO:0000256" key="4">
    <source>
        <dbReference type="ARBA" id="ARBA00023015"/>
    </source>
</evidence>
<dbReference type="GO" id="GO:0003712">
    <property type="term" value="F:transcription coregulator activity"/>
    <property type="evidence" value="ECO:0007669"/>
    <property type="project" value="TreeGrafter"/>
</dbReference>
<feature type="compositionally biased region" description="Acidic residues" evidence="7">
    <location>
        <begin position="153"/>
        <end position="162"/>
    </location>
</feature>
<reference evidence="9 10" key="1">
    <citation type="submission" date="2019-10" db="EMBL/GenBank/DDBJ databases">
        <title>Assembly and Annotation for the nematode Trichostrongylus colubriformis.</title>
        <authorList>
            <person name="Martin J."/>
        </authorList>
    </citation>
    <scope>NUCLEOTIDE SEQUENCE [LARGE SCALE GENOMIC DNA]</scope>
    <source>
        <strain evidence="9">G859</strain>
        <tissue evidence="9">Whole worm</tissue>
    </source>
</reference>
<evidence type="ECO:0000256" key="6">
    <source>
        <dbReference type="ARBA" id="ARBA00023242"/>
    </source>
</evidence>
<dbReference type="InterPro" id="IPR025718">
    <property type="entry name" value="SAP30_Sin3-bd"/>
</dbReference>
<dbReference type="AlphaFoldDB" id="A0AAN8IJD1"/>
<keyword evidence="4" id="KW-0805">Transcription regulation</keyword>
<organism evidence="9 10">
    <name type="scientific">Trichostrongylus colubriformis</name>
    <name type="common">Black scour worm</name>
    <dbReference type="NCBI Taxonomy" id="6319"/>
    <lineage>
        <taxon>Eukaryota</taxon>
        <taxon>Metazoa</taxon>
        <taxon>Ecdysozoa</taxon>
        <taxon>Nematoda</taxon>
        <taxon>Chromadorea</taxon>
        <taxon>Rhabditida</taxon>
        <taxon>Rhabditina</taxon>
        <taxon>Rhabditomorpha</taxon>
        <taxon>Strongyloidea</taxon>
        <taxon>Trichostrongylidae</taxon>
        <taxon>Trichostrongylus</taxon>
    </lineage>
</organism>
<keyword evidence="6" id="KW-0539">Nucleus</keyword>
<dbReference type="GO" id="GO:0000118">
    <property type="term" value="C:histone deacetylase complex"/>
    <property type="evidence" value="ECO:0007669"/>
    <property type="project" value="TreeGrafter"/>
</dbReference>
<comment type="subcellular location">
    <subcellularLocation>
        <location evidence="1">Nucleus</location>
    </subcellularLocation>
</comment>
<comment type="caution">
    <text evidence="9">The sequence shown here is derived from an EMBL/GenBank/DDBJ whole genome shotgun (WGS) entry which is preliminary data.</text>
</comment>
<evidence type="ECO:0000256" key="1">
    <source>
        <dbReference type="ARBA" id="ARBA00004123"/>
    </source>
</evidence>
<evidence type="ECO:0000256" key="5">
    <source>
        <dbReference type="ARBA" id="ARBA00023163"/>
    </source>
</evidence>
<feature type="compositionally biased region" description="Low complexity" evidence="7">
    <location>
        <begin position="163"/>
        <end position="173"/>
    </location>
</feature>
<accession>A0AAN8IJD1</accession>
<dbReference type="InterPro" id="IPR024145">
    <property type="entry name" value="His_deAcase_SAP30/SAP30L"/>
</dbReference>
<dbReference type="Gene3D" id="3.40.1800.30">
    <property type="match status" value="1"/>
</dbReference>
<evidence type="ECO:0000313" key="10">
    <source>
        <dbReference type="Proteomes" id="UP001331761"/>
    </source>
</evidence>
<dbReference type="PANTHER" id="PTHR13286:SF6">
    <property type="entry name" value="HISTONE DEACETYLASE COMPLEX SUBUNIT SAP30L-RELATED"/>
    <property type="match status" value="1"/>
</dbReference>
<feature type="region of interest" description="Disordered" evidence="7">
    <location>
        <begin position="205"/>
        <end position="229"/>
    </location>
</feature>
<dbReference type="Pfam" id="PF13867">
    <property type="entry name" value="SAP30_Sin3_bdg"/>
    <property type="match status" value="1"/>
</dbReference>
<evidence type="ECO:0000313" key="9">
    <source>
        <dbReference type="EMBL" id="KAK5971477.1"/>
    </source>
</evidence>
<feature type="domain" description="Histone deacetylase complex subunit SAP30 Sin3 binding" evidence="8">
    <location>
        <begin position="231"/>
        <end position="283"/>
    </location>
</feature>